<dbReference type="InterPro" id="IPR041373">
    <property type="entry name" value="RT_RNaseH"/>
</dbReference>
<evidence type="ECO:0000256" key="5">
    <source>
        <dbReference type="ARBA" id="ARBA00022801"/>
    </source>
</evidence>
<feature type="compositionally biased region" description="Basic and acidic residues" evidence="7">
    <location>
        <begin position="185"/>
        <end position="195"/>
    </location>
</feature>
<evidence type="ECO:0000256" key="1">
    <source>
        <dbReference type="ARBA" id="ARBA00022679"/>
    </source>
</evidence>
<dbReference type="Proteomes" id="UP000245207">
    <property type="component" value="Unassembled WGS sequence"/>
</dbReference>
<dbReference type="GO" id="GO:0003964">
    <property type="term" value="F:RNA-directed DNA polymerase activity"/>
    <property type="evidence" value="ECO:0007669"/>
    <property type="project" value="UniProtKB-KW"/>
</dbReference>
<sequence>MEAETAYQRWKDCMEISPTVTPPVKGEILLLHVAASFDEVGAILFAEKSNMQIPIYFVSKALPEVERRYAESEKLTLAVVYAARYLRGYFMDHPIRVLIDKPIEWTFIKRYRSMKMVKWATKLEEYDIEYGAEGYFEGYIDEPAKTEETNMSSNRKILEVKKEEKYQVGDLKMHETSHSPKKCKHLVEPSFESRVEQQASTQ</sequence>
<gene>
    <name evidence="9" type="ORF">CTI12_AA086380</name>
</gene>
<feature type="domain" description="Reverse transcriptase RNase H-like" evidence="8">
    <location>
        <begin position="30"/>
        <end position="126"/>
    </location>
</feature>
<dbReference type="OrthoDB" id="1001301at2759"/>
<dbReference type="PANTHER" id="PTHR48475">
    <property type="entry name" value="RIBONUCLEASE H"/>
    <property type="match status" value="1"/>
</dbReference>
<dbReference type="PANTHER" id="PTHR48475:SF2">
    <property type="entry name" value="RIBONUCLEASE H"/>
    <property type="match status" value="1"/>
</dbReference>
<keyword evidence="4" id="KW-0255">Endonuclease</keyword>
<organism evidence="9 10">
    <name type="scientific">Artemisia annua</name>
    <name type="common">Sweet wormwood</name>
    <dbReference type="NCBI Taxonomy" id="35608"/>
    <lineage>
        <taxon>Eukaryota</taxon>
        <taxon>Viridiplantae</taxon>
        <taxon>Streptophyta</taxon>
        <taxon>Embryophyta</taxon>
        <taxon>Tracheophyta</taxon>
        <taxon>Spermatophyta</taxon>
        <taxon>Magnoliopsida</taxon>
        <taxon>eudicotyledons</taxon>
        <taxon>Gunneridae</taxon>
        <taxon>Pentapetalae</taxon>
        <taxon>asterids</taxon>
        <taxon>campanulids</taxon>
        <taxon>Asterales</taxon>
        <taxon>Asteraceae</taxon>
        <taxon>Asteroideae</taxon>
        <taxon>Anthemideae</taxon>
        <taxon>Artemisiinae</taxon>
        <taxon>Artemisia</taxon>
    </lineage>
</organism>
<dbReference type="EMBL" id="PKPP01001783">
    <property type="protein sequence ID" value="PWA79960.1"/>
    <property type="molecule type" value="Genomic_DNA"/>
</dbReference>
<evidence type="ECO:0000313" key="9">
    <source>
        <dbReference type="EMBL" id="PWA79960.1"/>
    </source>
</evidence>
<keyword evidence="6 9" id="KW-0695">RNA-directed DNA polymerase</keyword>
<evidence type="ECO:0000256" key="4">
    <source>
        <dbReference type="ARBA" id="ARBA00022759"/>
    </source>
</evidence>
<evidence type="ECO:0000313" key="10">
    <source>
        <dbReference type="Proteomes" id="UP000245207"/>
    </source>
</evidence>
<feature type="region of interest" description="Disordered" evidence="7">
    <location>
        <begin position="171"/>
        <end position="202"/>
    </location>
</feature>
<dbReference type="Pfam" id="PF17917">
    <property type="entry name" value="RT_RNaseH"/>
    <property type="match status" value="1"/>
</dbReference>
<keyword evidence="5" id="KW-0378">Hydrolase</keyword>
<evidence type="ECO:0000256" key="6">
    <source>
        <dbReference type="ARBA" id="ARBA00022918"/>
    </source>
</evidence>
<keyword evidence="3" id="KW-0540">Nuclease</keyword>
<keyword evidence="10" id="KW-1185">Reference proteome</keyword>
<evidence type="ECO:0000256" key="7">
    <source>
        <dbReference type="SAM" id="MobiDB-lite"/>
    </source>
</evidence>
<dbReference type="InterPro" id="IPR043502">
    <property type="entry name" value="DNA/RNA_pol_sf"/>
</dbReference>
<reference evidence="9 10" key="1">
    <citation type="journal article" date="2018" name="Mol. Plant">
        <title>The genome of Artemisia annua provides insight into the evolution of Asteraceae family and artemisinin biosynthesis.</title>
        <authorList>
            <person name="Shen Q."/>
            <person name="Zhang L."/>
            <person name="Liao Z."/>
            <person name="Wang S."/>
            <person name="Yan T."/>
            <person name="Shi P."/>
            <person name="Liu M."/>
            <person name="Fu X."/>
            <person name="Pan Q."/>
            <person name="Wang Y."/>
            <person name="Lv Z."/>
            <person name="Lu X."/>
            <person name="Zhang F."/>
            <person name="Jiang W."/>
            <person name="Ma Y."/>
            <person name="Chen M."/>
            <person name="Hao X."/>
            <person name="Li L."/>
            <person name="Tang Y."/>
            <person name="Lv G."/>
            <person name="Zhou Y."/>
            <person name="Sun X."/>
            <person name="Brodelius P.E."/>
            <person name="Rose J.K.C."/>
            <person name="Tang K."/>
        </authorList>
    </citation>
    <scope>NUCLEOTIDE SEQUENCE [LARGE SCALE GENOMIC DNA]</scope>
    <source>
        <strain evidence="10">cv. Huhao1</strain>
        <tissue evidence="9">Leaf</tissue>
    </source>
</reference>
<protein>
    <submittedName>
        <fullName evidence="9">Reverse transcriptase domain-containing protein</fullName>
    </submittedName>
</protein>
<dbReference type="AlphaFoldDB" id="A0A2U1P2Q0"/>
<comment type="caution">
    <text evidence="9">The sequence shown here is derived from an EMBL/GenBank/DDBJ whole genome shotgun (WGS) entry which is preliminary data.</text>
</comment>
<name>A0A2U1P2Q0_ARTAN</name>
<dbReference type="GO" id="GO:0016787">
    <property type="term" value="F:hydrolase activity"/>
    <property type="evidence" value="ECO:0007669"/>
    <property type="project" value="UniProtKB-KW"/>
</dbReference>
<keyword evidence="2" id="KW-0548">Nucleotidyltransferase</keyword>
<keyword evidence="1" id="KW-0808">Transferase</keyword>
<accession>A0A2U1P2Q0</accession>
<dbReference type="GO" id="GO:0004519">
    <property type="term" value="F:endonuclease activity"/>
    <property type="evidence" value="ECO:0007669"/>
    <property type="project" value="UniProtKB-KW"/>
</dbReference>
<evidence type="ECO:0000256" key="3">
    <source>
        <dbReference type="ARBA" id="ARBA00022722"/>
    </source>
</evidence>
<evidence type="ECO:0000259" key="8">
    <source>
        <dbReference type="Pfam" id="PF17917"/>
    </source>
</evidence>
<dbReference type="SUPFAM" id="SSF56672">
    <property type="entry name" value="DNA/RNA polymerases"/>
    <property type="match status" value="1"/>
</dbReference>
<proteinExistence type="predicted"/>
<evidence type="ECO:0000256" key="2">
    <source>
        <dbReference type="ARBA" id="ARBA00022695"/>
    </source>
</evidence>